<evidence type="ECO:0000256" key="4">
    <source>
        <dbReference type="ARBA" id="ARBA00022777"/>
    </source>
</evidence>
<dbReference type="InterPro" id="IPR000403">
    <property type="entry name" value="PI3/4_kinase_cat_dom"/>
</dbReference>
<evidence type="ECO:0000313" key="8">
    <source>
        <dbReference type="Proteomes" id="UP000030745"/>
    </source>
</evidence>
<dbReference type="KEGG" id="spar:SPRG_00395"/>
<evidence type="ECO:0000256" key="2">
    <source>
        <dbReference type="ARBA" id="ARBA00022679"/>
    </source>
</evidence>
<evidence type="ECO:0000256" key="5">
    <source>
        <dbReference type="ARBA" id="ARBA00022840"/>
    </source>
</evidence>
<evidence type="ECO:0000256" key="3">
    <source>
        <dbReference type="ARBA" id="ARBA00022741"/>
    </source>
</evidence>
<sequence>MPMFPTRIFTSPTVSEQSPSSWLQALKGKTASADVFSALAKKAPSKKTLTKPFALSKEYVTKRWGRGQAAATPHQPTRVQPLVQEVPGVSAAMALRQKALHAAIASGDLVLTKEGCGGAYLLRDDDDAPIAIFKPRDEEFMAPNNPRGYVSHGAVLGESLHPTRKGFRVGNGALREAAAFMLDAAYEHFSGVPVTSLVTAPIGNTWKEGSVQAFVPSESSAEDMGTLQFSVHDVHKIAILDLRLFNTDRHAGNILLQSTTDKTTKYKMVPIDHGLTLPAYQHLDGATFDWLHWPQAKFPLSASAVAHVQRLDPARDADLLRSLGLPEDCILTMLISTMLLQKAVAAGYSLYDIGMLVQRDGLGDTPSQLEDVVEQARAMLPAEADMYDPRVAGRMLLDLVAKALDALLLDYPKSKVRSISNL</sequence>
<organism evidence="7 8">
    <name type="scientific">Saprolegnia parasitica (strain CBS 223.65)</name>
    <dbReference type="NCBI Taxonomy" id="695850"/>
    <lineage>
        <taxon>Eukaryota</taxon>
        <taxon>Sar</taxon>
        <taxon>Stramenopiles</taxon>
        <taxon>Oomycota</taxon>
        <taxon>Saprolegniomycetes</taxon>
        <taxon>Saprolegniales</taxon>
        <taxon>Saprolegniaceae</taxon>
        <taxon>Saprolegnia</taxon>
    </lineage>
</organism>
<accession>A0A067D224</accession>
<proteinExistence type="inferred from homology"/>
<dbReference type="PROSITE" id="PS50290">
    <property type="entry name" value="PI3_4_KINASE_3"/>
    <property type="match status" value="1"/>
</dbReference>
<dbReference type="GeneID" id="24123039"/>
<dbReference type="PANTHER" id="PTHR45800:SF11">
    <property type="entry name" value="PHOSPHATIDYLINOSITOL 3-KINASE-RELATED PROTEIN KINASE"/>
    <property type="match status" value="1"/>
</dbReference>
<comment type="similarity">
    <text evidence="1">Belongs to the PI3/PI4-kinase family. Type II PI4K subfamily.</text>
</comment>
<protein>
    <recommendedName>
        <fullName evidence="6">PI3K/PI4K catalytic domain-containing protein</fullName>
    </recommendedName>
</protein>
<dbReference type="AlphaFoldDB" id="A0A067D224"/>
<dbReference type="RefSeq" id="XP_012193884.1">
    <property type="nucleotide sequence ID" value="XM_012338494.1"/>
</dbReference>
<keyword evidence="4" id="KW-0418">Kinase</keyword>
<dbReference type="Proteomes" id="UP000030745">
    <property type="component" value="Unassembled WGS sequence"/>
</dbReference>
<keyword evidence="8" id="KW-1185">Reference proteome</keyword>
<keyword evidence="2" id="KW-0808">Transferase</keyword>
<dbReference type="PANTHER" id="PTHR45800">
    <property type="entry name" value="PHOSPHATIDYLINOSITOL 4-KINASE GAMMA"/>
    <property type="match status" value="1"/>
</dbReference>
<dbReference type="OrthoDB" id="5839at2759"/>
<dbReference type="InterPro" id="IPR044571">
    <property type="entry name" value="P4KG1-8"/>
</dbReference>
<dbReference type="GO" id="GO:0005524">
    <property type="term" value="F:ATP binding"/>
    <property type="evidence" value="ECO:0007669"/>
    <property type="project" value="UniProtKB-KW"/>
</dbReference>
<evidence type="ECO:0000259" key="6">
    <source>
        <dbReference type="PROSITE" id="PS50290"/>
    </source>
</evidence>
<dbReference type="OMA" id="AESMFEG"/>
<reference evidence="7 8" key="1">
    <citation type="journal article" date="2013" name="PLoS Genet.">
        <title>Distinctive expansion of potential virulence genes in the genome of the oomycete fish pathogen Saprolegnia parasitica.</title>
        <authorList>
            <person name="Jiang R.H."/>
            <person name="de Bruijn I."/>
            <person name="Haas B.J."/>
            <person name="Belmonte R."/>
            <person name="Lobach L."/>
            <person name="Christie J."/>
            <person name="van den Ackerveken G."/>
            <person name="Bottin A."/>
            <person name="Bulone V."/>
            <person name="Diaz-Moreno S.M."/>
            <person name="Dumas B."/>
            <person name="Fan L."/>
            <person name="Gaulin E."/>
            <person name="Govers F."/>
            <person name="Grenville-Briggs L.J."/>
            <person name="Horner N.R."/>
            <person name="Levin J.Z."/>
            <person name="Mammella M."/>
            <person name="Meijer H.J."/>
            <person name="Morris P."/>
            <person name="Nusbaum C."/>
            <person name="Oome S."/>
            <person name="Phillips A.J."/>
            <person name="van Rooyen D."/>
            <person name="Rzeszutek E."/>
            <person name="Saraiva M."/>
            <person name="Secombes C.J."/>
            <person name="Seidl M.F."/>
            <person name="Snel B."/>
            <person name="Stassen J.H."/>
            <person name="Sykes S."/>
            <person name="Tripathy S."/>
            <person name="van den Berg H."/>
            <person name="Vega-Arreguin J.C."/>
            <person name="Wawra S."/>
            <person name="Young S.K."/>
            <person name="Zeng Q."/>
            <person name="Dieguez-Uribeondo J."/>
            <person name="Russ C."/>
            <person name="Tyler B.M."/>
            <person name="van West P."/>
        </authorList>
    </citation>
    <scope>NUCLEOTIDE SEQUENCE [LARGE SCALE GENOMIC DNA]</scope>
    <source>
        <strain evidence="7 8">CBS 223.65</strain>
    </source>
</reference>
<dbReference type="EMBL" id="KK583189">
    <property type="protein sequence ID" value="KDO35550.1"/>
    <property type="molecule type" value="Genomic_DNA"/>
</dbReference>
<feature type="domain" description="PI3K/PI4K catalytic" evidence="6">
    <location>
        <begin position="1"/>
        <end position="394"/>
    </location>
</feature>
<dbReference type="STRING" id="695850.A0A067D224"/>
<dbReference type="Pfam" id="PF00454">
    <property type="entry name" value="PI3_PI4_kinase"/>
    <property type="match status" value="1"/>
</dbReference>
<keyword evidence="5" id="KW-0067">ATP-binding</keyword>
<dbReference type="VEuPathDB" id="FungiDB:SPRG_00395"/>
<evidence type="ECO:0000313" key="7">
    <source>
        <dbReference type="EMBL" id="KDO35550.1"/>
    </source>
</evidence>
<evidence type="ECO:0000256" key="1">
    <source>
        <dbReference type="ARBA" id="ARBA00008941"/>
    </source>
</evidence>
<gene>
    <name evidence="7" type="ORF">SPRG_00395</name>
</gene>
<name>A0A067D224_SAPPC</name>
<dbReference type="GO" id="GO:0016301">
    <property type="term" value="F:kinase activity"/>
    <property type="evidence" value="ECO:0007669"/>
    <property type="project" value="UniProtKB-KW"/>
</dbReference>
<keyword evidence="3" id="KW-0547">Nucleotide-binding</keyword>